<gene>
    <name evidence="2" type="ORF">FB45DRAFT_864669</name>
</gene>
<name>A0AAD7C1R9_9AGAR</name>
<accession>A0AAD7C1R9</accession>
<reference evidence="2" key="1">
    <citation type="submission" date="2023-03" db="EMBL/GenBank/DDBJ databases">
        <title>Massive genome expansion in bonnet fungi (Mycena s.s.) driven by repeated elements and novel gene families across ecological guilds.</title>
        <authorList>
            <consortium name="Lawrence Berkeley National Laboratory"/>
            <person name="Harder C.B."/>
            <person name="Miyauchi S."/>
            <person name="Viragh M."/>
            <person name="Kuo A."/>
            <person name="Thoen E."/>
            <person name="Andreopoulos B."/>
            <person name="Lu D."/>
            <person name="Skrede I."/>
            <person name="Drula E."/>
            <person name="Henrissat B."/>
            <person name="Morin E."/>
            <person name="Kohler A."/>
            <person name="Barry K."/>
            <person name="LaButti K."/>
            <person name="Morin E."/>
            <person name="Salamov A."/>
            <person name="Lipzen A."/>
            <person name="Mereny Z."/>
            <person name="Hegedus B."/>
            <person name="Baldrian P."/>
            <person name="Stursova M."/>
            <person name="Weitz H."/>
            <person name="Taylor A."/>
            <person name="Grigoriev I.V."/>
            <person name="Nagy L.G."/>
            <person name="Martin F."/>
            <person name="Kauserud H."/>
        </authorList>
    </citation>
    <scope>NUCLEOTIDE SEQUENCE</scope>
    <source>
        <strain evidence="2">9284</strain>
    </source>
</reference>
<evidence type="ECO:0000256" key="1">
    <source>
        <dbReference type="SAM" id="MobiDB-lite"/>
    </source>
</evidence>
<keyword evidence="3" id="KW-1185">Reference proteome</keyword>
<protein>
    <submittedName>
        <fullName evidence="2">Uncharacterized protein</fullName>
    </submittedName>
</protein>
<feature type="compositionally biased region" description="Polar residues" evidence="1">
    <location>
        <begin position="229"/>
        <end position="238"/>
    </location>
</feature>
<dbReference type="EMBL" id="JARKIF010000006">
    <property type="protein sequence ID" value="KAJ7636648.1"/>
    <property type="molecule type" value="Genomic_DNA"/>
</dbReference>
<feature type="compositionally biased region" description="Polar residues" evidence="1">
    <location>
        <begin position="82"/>
        <end position="91"/>
    </location>
</feature>
<evidence type="ECO:0000313" key="3">
    <source>
        <dbReference type="Proteomes" id="UP001221142"/>
    </source>
</evidence>
<comment type="caution">
    <text evidence="2">The sequence shown here is derived from an EMBL/GenBank/DDBJ whole genome shotgun (WGS) entry which is preliminary data.</text>
</comment>
<organism evidence="2 3">
    <name type="scientific">Roridomyces roridus</name>
    <dbReference type="NCBI Taxonomy" id="1738132"/>
    <lineage>
        <taxon>Eukaryota</taxon>
        <taxon>Fungi</taxon>
        <taxon>Dikarya</taxon>
        <taxon>Basidiomycota</taxon>
        <taxon>Agaricomycotina</taxon>
        <taxon>Agaricomycetes</taxon>
        <taxon>Agaricomycetidae</taxon>
        <taxon>Agaricales</taxon>
        <taxon>Marasmiineae</taxon>
        <taxon>Mycenaceae</taxon>
        <taxon>Roridomyces</taxon>
    </lineage>
</organism>
<dbReference type="Proteomes" id="UP001221142">
    <property type="component" value="Unassembled WGS sequence"/>
</dbReference>
<evidence type="ECO:0000313" key="2">
    <source>
        <dbReference type="EMBL" id="KAJ7636648.1"/>
    </source>
</evidence>
<dbReference type="AlphaFoldDB" id="A0AAD7C1R9"/>
<feature type="region of interest" description="Disordered" evidence="1">
    <location>
        <begin position="71"/>
        <end position="92"/>
    </location>
</feature>
<proteinExistence type="predicted"/>
<feature type="region of interest" description="Disordered" evidence="1">
    <location>
        <begin position="208"/>
        <end position="239"/>
    </location>
</feature>
<sequence>MERRSGLWSPVDRIRREKADMSGVSGLHRYTRKAQTCAAAKYLTELQTSAAVPRNGIGRMIIHLAAVPSSARASTPAPRRPNANSSHVQRSPRTDAAYRPLFGTVAAIYRPPRDGSNCHVGLALLIALDRAEVGIGLGAEVPTSIEDLVPDPTCDGSPLSAREKCILLSMDRYSRSNLGLLNCVPIDSRNPQSYSICADVTPHLVEDDESDTKLAAPTPYPDTPVLSHAPTSTSTNALSMPHPTFITPRLTGSCAQLQRRSTYVAGLGKIYPTLVRAPPPVDEDSERCCIAAVGSNPDAQLNRDETASN</sequence>